<keyword evidence="2" id="KW-1185">Reference proteome</keyword>
<evidence type="ECO:0000313" key="1">
    <source>
        <dbReference type="EMBL" id="KAG6121628.1"/>
    </source>
</evidence>
<evidence type="ECO:0000313" key="2">
    <source>
        <dbReference type="Proteomes" id="UP000732380"/>
    </source>
</evidence>
<accession>A0A9P7Q7P9</accession>
<comment type="caution">
    <text evidence="1">The sequence shown here is derived from an EMBL/GenBank/DDBJ whole genome shotgun (WGS) entry which is preliminary data.</text>
</comment>
<dbReference type="Proteomes" id="UP000732380">
    <property type="component" value="Unassembled WGS sequence"/>
</dbReference>
<name>A0A9P7Q7P9_9HYPO</name>
<proteinExistence type="predicted"/>
<protein>
    <submittedName>
        <fullName evidence="1">Uncharacterized protein</fullName>
    </submittedName>
</protein>
<organism evidence="1 2">
    <name type="scientific">Claviceps humidiphila</name>
    <dbReference type="NCBI Taxonomy" id="1294629"/>
    <lineage>
        <taxon>Eukaryota</taxon>
        <taxon>Fungi</taxon>
        <taxon>Dikarya</taxon>
        <taxon>Ascomycota</taxon>
        <taxon>Pezizomycotina</taxon>
        <taxon>Sordariomycetes</taxon>
        <taxon>Hypocreomycetidae</taxon>
        <taxon>Hypocreales</taxon>
        <taxon>Clavicipitaceae</taxon>
        <taxon>Claviceps</taxon>
    </lineage>
</organism>
<sequence>MPYHQIQTPHVDSIDELFVQDSDEKHFLATSPAADYEVVYEVPPEAEIDQVQEFDFALATDQPHEDIFPGMENFHDEAADFFDLIWGSDPIWNAAENDSHSTLCLEPHVGVDEAVEASSPGQGPQISFDKLRRLLDQRKAQREAAEGADSDPLILSEDDYADLYPTACTQEQWDQVMADYSMVDVADVMLAHLEYTAKVQSEATAAKES</sequence>
<reference evidence="1 2" key="1">
    <citation type="journal article" date="2020" name="bioRxiv">
        <title>Whole genome comparisons of ergot fungi reveals the divergence and evolution of species within the genus Claviceps are the result of varying mechanisms driving genome evolution and host range expansion.</title>
        <authorList>
            <person name="Wyka S.A."/>
            <person name="Mondo S.J."/>
            <person name="Liu M."/>
            <person name="Dettman J."/>
            <person name="Nalam V."/>
            <person name="Broders K.D."/>
        </authorList>
    </citation>
    <scope>NUCLEOTIDE SEQUENCE [LARGE SCALE GENOMIC DNA]</scope>
    <source>
        <strain evidence="1 2">LM576</strain>
    </source>
</reference>
<gene>
    <name evidence="1" type="ORF">E4U13_004234</name>
</gene>
<dbReference type="AlphaFoldDB" id="A0A9P7Q7P9"/>
<dbReference type="EMBL" id="SRQM01000033">
    <property type="protein sequence ID" value="KAG6121628.1"/>
    <property type="molecule type" value="Genomic_DNA"/>
</dbReference>